<keyword evidence="2" id="KW-1185">Reference proteome</keyword>
<dbReference type="KEGG" id="fes:HER31_05045"/>
<dbReference type="AlphaFoldDB" id="A0A6H1UD83"/>
<name>A0A6H1UD83_9GAMM</name>
<dbReference type="GO" id="GO:0016852">
    <property type="term" value="F:sirohydrochlorin cobaltochelatase activity"/>
    <property type="evidence" value="ECO:0007669"/>
    <property type="project" value="InterPro"/>
</dbReference>
<dbReference type="Pfam" id="PF06180">
    <property type="entry name" value="CbiK"/>
    <property type="match status" value="1"/>
</dbReference>
<proteinExistence type="predicted"/>
<dbReference type="SUPFAM" id="SSF53800">
    <property type="entry name" value="Chelatase"/>
    <property type="match status" value="1"/>
</dbReference>
<dbReference type="GO" id="GO:0019251">
    <property type="term" value="P:anaerobic cobalamin biosynthetic process"/>
    <property type="evidence" value="ECO:0007669"/>
    <property type="project" value="InterPro"/>
</dbReference>
<gene>
    <name evidence="1" type="ORF">HER31_05045</name>
</gene>
<protein>
    <submittedName>
        <fullName evidence="1">Cobalamin biosynthesis protein CbiK</fullName>
    </submittedName>
</protein>
<sequence>MKRQRHYQQGRALVICCFGSVVDQARFDALLEQAHKRYPDCEVRLAVSSRMVLNRLSDRELYTLPEQLAQLDRGGYRQILVASCYLYPTEEHQQLKQVVEGFKQFSLSRLAYTPALLQTVNGANSILAALAARFPMEEGVHNLFIHHGAPQLDNAGYNAIWYSQQLLEQLGERNHCCSLEGANPYPLVAAKLKQQLAAAKRVRLIPLLLVSGNHAVNDVVSIQADLQQLTEVEIAAPITSERFCLLDLTAVTETLWKQIDTEFNKLGELA</sequence>
<evidence type="ECO:0000313" key="2">
    <source>
        <dbReference type="Proteomes" id="UP000501602"/>
    </source>
</evidence>
<dbReference type="InterPro" id="IPR010388">
    <property type="entry name" value="Anaerobic_Co-chelatase"/>
</dbReference>
<dbReference type="RefSeq" id="WP_168659573.1">
    <property type="nucleotide sequence ID" value="NZ_CP051180.1"/>
</dbReference>
<dbReference type="Gene3D" id="3.40.50.1400">
    <property type="match status" value="2"/>
</dbReference>
<dbReference type="EMBL" id="CP051180">
    <property type="protein sequence ID" value="QIZ76313.1"/>
    <property type="molecule type" value="Genomic_DNA"/>
</dbReference>
<dbReference type="Proteomes" id="UP000501602">
    <property type="component" value="Chromosome"/>
</dbReference>
<reference evidence="1 2" key="1">
    <citation type="submission" date="2020-04" db="EMBL/GenBank/DDBJ databases">
        <title>Ferrimonas sp. S7 isolated from sea water.</title>
        <authorList>
            <person name="Bae S.S."/>
            <person name="Baek K."/>
        </authorList>
    </citation>
    <scope>NUCLEOTIDE SEQUENCE [LARGE SCALE GENOMIC DNA]</scope>
    <source>
        <strain evidence="1 2">S7</strain>
    </source>
</reference>
<organism evidence="1 2">
    <name type="scientific">Ferrimonas lipolytica</name>
    <dbReference type="NCBI Taxonomy" id="2724191"/>
    <lineage>
        <taxon>Bacteria</taxon>
        <taxon>Pseudomonadati</taxon>
        <taxon>Pseudomonadota</taxon>
        <taxon>Gammaproteobacteria</taxon>
        <taxon>Alteromonadales</taxon>
        <taxon>Ferrimonadaceae</taxon>
        <taxon>Ferrimonas</taxon>
    </lineage>
</organism>
<evidence type="ECO:0000313" key="1">
    <source>
        <dbReference type="EMBL" id="QIZ76313.1"/>
    </source>
</evidence>
<accession>A0A6H1UD83</accession>